<dbReference type="Pfam" id="PF00196">
    <property type="entry name" value="GerE"/>
    <property type="match status" value="1"/>
</dbReference>
<dbReference type="CDD" id="cd17535">
    <property type="entry name" value="REC_NarL-like"/>
    <property type="match status" value="1"/>
</dbReference>
<dbReference type="OrthoDB" id="3679796at2"/>
<dbReference type="InterPro" id="IPR051015">
    <property type="entry name" value="EvgA-like"/>
</dbReference>
<dbReference type="PRINTS" id="PR00038">
    <property type="entry name" value="HTHLUXR"/>
</dbReference>
<dbReference type="Proteomes" id="UP000319148">
    <property type="component" value="Unassembled WGS sequence"/>
</dbReference>
<feature type="modified residue" description="4-aspartylphosphate" evidence="3">
    <location>
        <position position="58"/>
    </location>
</feature>
<dbReference type="PANTHER" id="PTHR45566:SF1">
    <property type="entry name" value="HTH-TYPE TRANSCRIPTIONAL REGULATOR YHJB-RELATED"/>
    <property type="match status" value="1"/>
</dbReference>
<dbReference type="SMART" id="SM00448">
    <property type="entry name" value="REC"/>
    <property type="match status" value="1"/>
</dbReference>
<dbReference type="InterPro" id="IPR016032">
    <property type="entry name" value="Sig_transdc_resp-reg_C-effctor"/>
</dbReference>
<comment type="caution">
    <text evidence="6">The sequence shown here is derived from an EMBL/GenBank/DDBJ whole genome shotgun (WGS) entry which is preliminary data.</text>
</comment>
<dbReference type="CDD" id="cd06170">
    <property type="entry name" value="LuxR_C_like"/>
    <property type="match status" value="1"/>
</dbReference>
<dbReference type="InterPro" id="IPR000792">
    <property type="entry name" value="Tscrpt_reg_LuxR_C"/>
</dbReference>
<dbReference type="InterPro" id="IPR058245">
    <property type="entry name" value="NreC/VraR/RcsB-like_REC"/>
</dbReference>
<protein>
    <submittedName>
        <fullName evidence="6">Response regulator transcription factor</fullName>
    </submittedName>
</protein>
<feature type="domain" description="Response regulatory" evidence="5">
    <location>
        <begin position="5"/>
        <end position="123"/>
    </location>
</feature>
<keyword evidence="1 3" id="KW-0597">Phosphoprotein</keyword>
<dbReference type="EMBL" id="VFIY01000015">
    <property type="protein sequence ID" value="TPD59115.1"/>
    <property type="molecule type" value="Genomic_DNA"/>
</dbReference>
<dbReference type="PROSITE" id="PS50110">
    <property type="entry name" value="RESPONSE_REGULATORY"/>
    <property type="match status" value="1"/>
</dbReference>
<evidence type="ECO:0000256" key="3">
    <source>
        <dbReference type="PROSITE-ProRule" id="PRU00169"/>
    </source>
</evidence>
<accession>A0A501PG11</accession>
<proteinExistence type="predicted"/>
<dbReference type="PANTHER" id="PTHR45566">
    <property type="entry name" value="HTH-TYPE TRANSCRIPTIONAL REGULATOR YHJB-RELATED"/>
    <property type="match status" value="1"/>
</dbReference>
<evidence type="ECO:0000256" key="2">
    <source>
        <dbReference type="ARBA" id="ARBA00023125"/>
    </source>
</evidence>
<dbReference type="GO" id="GO:0003677">
    <property type="term" value="F:DNA binding"/>
    <property type="evidence" value="ECO:0007669"/>
    <property type="project" value="UniProtKB-KW"/>
</dbReference>
<dbReference type="GO" id="GO:0000160">
    <property type="term" value="P:phosphorelay signal transduction system"/>
    <property type="evidence" value="ECO:0007669"/>
    <property type="project" value="InterPro"/>
</dbReference>
<feature type="domain" description="HTH luxR-type" evidence="4">
    <location>
        <begin position="155"/>
        <end position="220"/>
    </location>
</feature>
<organism evidence="6 7">
    <name type="scientific">Emcibacter nanhaiensis</name>
    <dbReference type="NCBI Taxonomy" id="1505037"/>
    <lineage>
        <taxon>Bacteria</taxon>
        <taxon>Pseudomonadati</taxon>
        <taxon>Pseudomonadota</taxon>
        <taxon>Alphaproteobacteria</taxon>
        <taxon>Emcibacterales</taxon>
        <taxon>Emcibacteraceae</taxon>
        <taxon>Emcibacter</taxon>
    </lineage>
</organism>
<evidence type="ECO:0000259" key="4">
    <source>
        <dbReference type="PROSITE" id="PS50043"/>
    </source>
</evidence>
<evidence type="ECO:0000313" key="6">
    <source>
        <dbReference type="EMBL" id="TPD59115.1"/>
    </source>
</evidence>
<dbReference type="InterPro" id="IPR011006">
    <property type="entry name" value="CheY-like_superfamily"/>
</dbReference>
<sequence length="223" mass="23940">MALNRVLIADDHPLFREALSDIVSSVYEEDVDCLEVCNVAETLAATDSGENFDMILLDLLLPGAEGFSCLISLRNKLPSTPIVIVSSTDHDETVRESFSYGAMGYLPKSSSREVMRNALRLVRSGNSYIPSQALGGGGERSPEQMPVTGGGAAAIDAEKASLTPRQMAVLELLAEGKPNKVIAYELDISEITVKAHVSAILRKLQVNNRLQAVIAAKNLIAQS</sequence>
<evidence type="ECO:0000259" key="5">
    <source>
        <dbReference type="PROSITE" id="PS50110"/>
    </source>
</evidence>
<dbReference type="Gene3D" id="3.40.50.2300">
    <property type="match status" value="1"/>
</dbReference>
<evidence type="ECO:0000313" key="7">
    <source>
        <dbReference type="Proteomes" id="UP000319148"/>
    </source>
</evidence>
<dbReference type="SMART" id="SM00421">
    <property type="entry name" value="HTH_LUXR"/>
    <property type="match status" value="1"/>
</dbReference>
<dbReference type="GO" id="GO:0006355">
    <property type="term" value="P:regulation of DNA-templated transcription"/>
    <property type="evidence" value="ECO:0007669"/>
    <property type="project" value="InterPro"/>
</dbReference>
<dbReference type="PROSITE" id="PS50043">
    <property type="entry name" value="HTH_LUXR_2"/>
    <property type="match status" value="1"/>
</dbReference>
<dbReference type="InterPro" id="IPR001789">
    <property type="entry name" value="Sig_transdc_resp-reg_receiver"/>
</dbReference>
<dbReference type="Pfam" id="PF00072">
    <property type="entry name" value="Response_reg"/>
    <property type="match status" value="1"/>
</dbReference>
<dbReference type="PROSITE" id="PS00622">
    <property type="entry name" value="HTH_LUXR_1"/>
    <property type="match status" value="1"/>
</dbReference>
<name>A0A501PG11_9PROT</name>
<reference evidence="7" key="1">
    <citation type="submission" date="2019-06" db="EMBL/GenBank/DDBJ databases">
        <title>The complete genome of Emcibacter congregatus ZYLT.</title>
        <authorList>
            <person name="Zhao Z."/>
        </authorList>
    </citation>
    <scope>NUCLEOTIDE SEQUENCE [LARGE SCALE GENOMIC DNA]</scope>
    <source>
        <strain evidence="7">MCCC 1A06723</strain>
    </source>
</reference>
<gene>
    <name evidence="6" type="ORF">FIV46_12855</name>
</gene>
<keyword evidence="2" id="KW-0238">DNA-binding</keyword>
<dbReference type="AlphaFoldDB" id="A0A501PG11"/>
<dbReference type="SUPFAM" id="SSF52172">
    <property type="entry name" value="CheY-like"/>
    <property type="match status" value="1"/>
</dbReference>
<dbReference type="RefSeq" id="WP_139941334.1">
    <property type="nucleotide sequence ID" value="NZ_JBHSYP010000002.1"/>
</dbReference>
<keyword evidence="7" id="KW-1185">Reference proteome</keyword>
<evidence type="ECO:0000256" key="1">
    <source>
        <dbReference type="ARBA" id="ARBA00022553"/>
    </source>
</evidence>
<dbReference type="SUPFAM" id="SSF46894">
    <property type="entry name" value="C-terminal effector domain of the bipartite response regulators"/>
    <property type="match status" value="1"/>
</dbReference>